<evidence type="ECO:0000256" key="1">
    <source>
        <dbReference type="ARBA" id="ARBA00022741"/>
    </source>
</evidence>
<evidence type="ECO:0000313" key="5">
    <source>
        <dbReference type="Proteomes" id="UP001165044"/>
    </source>
</evidence>
<comment type="caution">
    <text evidence="4">The sequence shown here is derived from an EMBL/GenBank/DDBJ whole genome shotgun (WGS) entry which is preliminary data.</text>
</comment>
<dbReference type="Pfam" id="PF02597">
    <property type="entry name" value="ThiS"/>
    <property type="match status" value="1"/>
</dbReference>
<keyword evidence="5" id="KW-1185">Reference proteome</keyword>
<dbReference type="Gene3D" id="3.10.20.30">
    <property type="match status" value="1"/>
</dbReference>
<dbReference type="PANTHER" id="PTHR33359">
    <property type="entry name" value="MOLYBDOPTERIN SYNTHASE SULFUR CARRIER SUBUNIT"/>
    <property type="match status" value="1"/>
</dbReference>
<accession>A0ABQ5PWH8</accession>
<evidence type="ECO:0000256" key="3">
    <source>
        <dbReference type="ARBA" id="ARBA00024247"/>
    </source>
</evidence>
<organism evidence="4 5">
    <name type="scientific">Geothrix edaphica</name>
    <dbReference type="NCBI Taxonomy" id="2927976"/>
    <lineage>
        <taxon>Bacteria</taxon>
        <taxon>Pseudomonadati</taxon>
        <taxon>Acidobacteriota</taxon>
        <taxon>Holophagae</taxon>
        <taxon>Holophagales</taxon>
        <taxon>Holophagaceae</taxon>
        <taxon>Geothrix</taxon>
    </lineage>
</organism>
<protein>
    <recommendedName>
        <fullName evidence="3">Molybdopterin synthase sulfur carrier subunit</fullName>
    </recommendedName>
</protein>
<dbReference type="InterPro" id="IPR044672">
    <property type="entry name" value="MOCS2A"/>
</dbReference>
<reference evidence="4" key="1">
    <citation type="journal article" date="2023" name="Antonie Van Leeuwenhoek">
        <title>Mesoterricola silvestris gen. nov., sp. nov., Mesoterricola sediminis sp. nov., Geothrix oryzae sp. nov., Geothrix edaphica sp. nov., Geothrix rubra sp. nov., and Geothrix limicola sp. nov., six novel members of Acidobacteriota isolated from soils.</title>
        <authorList>
            <person name="Itoh H."/>
            <person name="Sugisawa Y."/>
            <person name="Mise K."/>
            <person name="Xu Z."/>
            <person name="Kuniyasu M."/>
            <person name="Ushijima N."/>
            <person name="Kawano K."/>
            <person name="Kobayashi E."/>
            <person name="Shiratori Y."/>
            <person name="Masuda Y."/>
            <person name="Senoo K."/>
        </authorList>
    </citation>
    <scope>NUCLEOTIDE SEQUENCE</scope>
    <source>
        <strain evidence="4">Red802</strain>
    </source>
</reference>
<dbReference type="InterPro" id="IPR016155">
    <property type="entry name" value="Mopterin_synth/thiamin_S_b"/>
</dbReference>
<name>A0ABQ5PWH8_9BACT</name>
<dbReference type="PANTHER" id="PTHR33359:SF1">
    <property type="entry name" value="MOLYBDOPTERIN SYNTHASE SULFUR CARRIER SUBUNIT"/>
    <property type="match status" value="1"/>
</dbReference>
<dbReference type="InterPro" id="IPR012675">
    <property type="entry name" value="Beta-grasp_dom_sf"/>
</dbReference>
<dbReference type="CDD" id="cd00754">
    <property type="entry name" value="Ubl_MoaD"/>
    <property type="match status" value="1"/>
</dbReference>
<dbReference type="EMBL" id="BSDC01000001">
    <property type="protein sequence ID" value="GLH66729.1"/>
    <property type="molecule type" value="Genomic_DNA"/>
</dbReference>
<evidence type="ECO:0000313" key="4">
    <source>
        <dbReference type="EMBL" id="GLH66729.1"/>
    </source>
</evidence>
<dbReference type="SUPFAM" id="SSF54285">
    <property type="entry name" value="MoaD/ThiS"/>
    <property type="match status" value="1"/>
</dbReference>
<comment type="similarity">
    <text evidence="2">Belongs to the MoaD family.</text>
</comment>
<dbReference type="Proteomes" id="UP001165044">
    <property type="component" value="Unassembled WGS sequence"/>
</dbReference>
<evidence type="ECO:0000256" key="2">
    <source>
        <dbReference type="ARBA" id="ARBA00024200"/>
    </source>
</evidence>
<gene>
    <name evidence="4" type="primary">moaD</name>
    <name evidence="4" type="ORF">GETHED_10930</name>
</gene>
<keyword evidence="1" id="KW-0547">Nucleotide-binding</keyword>
<dbReference type="InterPro" id="IPR003749">
    <property type="entry name" value="ThiS/MoaD-like"/>
</dbReference>
<proteinExistence type="inferred from homology"/>
<sequence length="75" mass="7890">MAMLTVKCFARYRALLGFSDLTVPAVPTLGDLLADPRFADLPKDALLAVNQSFVDRSAPLADGDEVALMPPVSGG</sequence>